<sequence>LRVLFAAGGTGGHVFPAIAIADELTRLAREGGLPPPFARVRCDFAGTSTRRESTAVPSAGYSLSVVPVAELARPWASSPTNLTLPFRLAAATRAAMSLVDKLRPHVVVGTGGYVSLPTCVAAVLKRVPLVIQEQNAVPGVANAILARAATTRCAAFASAADALGGKCVVRGNPTRASLRVMTKTVARERLQRPGDENEKVLVVLGGSLGAAAVNDAIAAAAPALLASFPNLRILWQCGEKALAGTREKHAEVTSHPRVLLTPFVRDVDVAYAAADLVVARAGAVTCAELLATRTPSVLIPSPNVAEDHQTANAVEMEANGAATVVREAELREGWIEFAAATKALLVDDERLGRMREAAGRADTPDAARRIAFDVIHAAKKKKK</sequence>
<evidence type="ECO:0000313" key="13">
    <source>
        <dbReference type="Proteomes" id="UP000001876"/>
    </source>
</evidence>
<dbReference type="InterPro" id="IPR004276">
    <property type="entry name" value="GlycoTrans_28_N"/>
</dbReference>
<dbReference type="SUPFAM" id="SSF53756">
    <property type="entry name" value="UDP-Glycosyltransferase/glycogen phosphorylase"/>
    <property type="match status" value="1"/>
</dbReference>
<dbReference type="InterPro" id="IPR007235">
    <property type="entry name" value="Glyco_trans_28_C"/>
</dbReference>
<accession>C1N0J2</accession>
<keyword evidence="1" id="KW-1003">Cell membrane</keyword>
<feature type="non-terminal residue" evidence="12">
    <location>
        <position position="1"/>
    </location>
</feature>
<keyword evidence="3" id="KW-0328">Glycosyltransferase</keyword>
<dbReference type="KEGG" id="mpp:MICPUCDRAFT_4541"/>
<dbReference type="Pfam" id="PF03033">
    <property type="entry name" value="Glyco_transf_28"/>
    <property type="match status" value="1"/>
</dbReference>
<dbReference type="OrthoDB" id="20273at2759"/>
<dbReference type="AlphaFoldDB" id="C1N0J2"/>
<dbReference type="PANTHER" id="PTHR21015">
    <property type="entry name" value="UDP-N-ACETYLGLUCOSAMINE--N-ACETYLMURAMYL-(PENTAPEPTIDE) PYROPHOSPHORYL-UNDECAPRENOL N-ACETYLGLUCOSAMINE TRANSFERASE 1"/>
    <property type="match status" value="1"/>
</dbReference>
<evidence type="ECO:0000256" key="2">
    <source>
        <dbReference type="ARBA" id="ARBA00022618"/>
    </source>
</evidence>
<keyword evidence="8" id="KW-0131">Cell cycle</keyword>
<evidence type="ECO:0000256" key="3">
    <source>
        <dbReference type="ARBA" id="ARBA00022676"/>
    </source>
</evidence>
<dbReference type="OMA" id="AADMMLC"/>
<dbReference type="GO" id="GO:0050511">
    <property type="term" value="F:undecaprenyldiphospho-muramoylpentapeptide beta-N-acetylglucosaminyltransferase activity"/>
    <property type="evidence" value="ECO:0007669"/>
    <property type="project" value="InterPro"/>
</dbReference>
<evidence type="ECO:0000256" key="4">
    <source>
        <dbReference type="ARBA" id="ARBA00022679"/>
    </source>
</evidence>
<proteinExistence type="inferred from homology"/>
<protein>
    <submittedName>
        <fullName evidence="12">Glycosyltransferase family 28 protein</fullName>
    </submittedName>
</protein>
<keyword evidence="6" id="KW-0573">Peptidoglycan synthesis</keyword>
<dbReference type="Gene3D" id="3.40.50.2000">
    <property type="entry name" value="Glycogen Phosphorylase B"/>
    <property type="match status" value="2"/>
</dbReference>
<dbReference type="RefSeq" id="XP_003061400.1">
    <property type="nucleotide sequence ID" value="XM_003061354.1"/>
</dbReference>
<dbReference type="InterPro" id="IPR006009">
    <property type="entry name" value="GlcNAc_MurG"/>
</dbReference>
<keyword evidence="2" id="KW-0132">Cell division</keyword>
<evidence type="ECO:0000256" key="5">
    <source>
        <dbReference type="ARBA" id="ARBA00022960"/>
    </source>
</evidence>
<keyword evidence="13" id="KW-1185">Reference proteome</keyword>
<keyword evidence="4 12" id="KW-0808">Transferase</keyword>
<feature type="non-terminal residue" evidence="12">
    <location>
        <position position="383"/>
    </location>
</feature>
<feature type="domain" description="Glycosyl transferase family 28 C-terminal" evidence="11">
    <location>
        <begin position="200"/>
        <end position="369"/>
    </location>
</feature>
<evidence type="ECO:0000259" key="11">
    <source>
        <dbReference type="Pfam" id="PF04101"/>
    </source>
</evidence>
<dbReference type="STRING" id="564608.C1N0J2"/>
<evidence type="ECO:0000256" key="8">
    <source>
        <dbReference type="ARBA" id="ARBA00023306"/>
    </source>
</evidence>
<dbReference type="GeneID" id="9686839"/>
<gene>
    <name evidence="12" type="ORF">MICPUCDRAFT_4541</name>
</gene>
<keyword evidence="7" id="KW-0472">Membrane</keyword>
<name>C1N0J2_MICPC</name>
<dbReference type="Pfam" id="PF04101">
    <property type="entry name" value="Glyco_tran_28_C"/>
    <property type="match status" value="1"/>
</dbReference>
<evidence type="ECO:0000259" key="10">
    <source>
        <dbReference type="Pfam" id="PF03033"/>
    </source>
</evidence>
<evidence type="ECO:0000256" key="6">
    <source>
        <dbReference type="ARBA" id="ARBA00022984"/>
    </source>
</evidence>
<dbReference type="Proteomes" id="UP000001876">
    <property type="component" value="Unassembled WGS sequence"/>
</dbReference>
<reference evidence="12 13" key="1">
    <citation type="journal article" date="2009" name="Science">
        <title>Green evolution and dynamic adaptations revealed by genomes of the marine picoeukaryotes Micromonas.</title>
        <authorList>
            <person name="Worden A.Z."/>
            <person name="Lee J.H."/>
            <person name="Mock T."/>
            <person name="Rouze P."/>
            <person name="Simmons M.P."/>
            <person name="Aerts A.L."/>
            <person name="Allen A.E."/>
            <person name="Cuvelier M.L."/>
            <person name="Derelle E."/>
            <person name="Everett M.V."/>
            <person name="Foulon E."/>
            <person name="Grimwood J."/>
            <person name="Gundlach H."/>
            <person name="Henrissat B."/>
            <person name="Napoli C."/>
            <person name="McDonald S.M."/>
            <person name="Parker M.S."/>
            <person name="Rombauts S."/>
            <person name="Salamov A."/>
            <person name="Von Dassow P."/>
            <person name="Badger J.H."/>
            <person name="Coutinho P.M."/>
            <person name="Demir E."/>
            <person name="Dubchak I."/>
            <person name="Gentemann C."/>
            <person name="Eikrem W."/>
            <person name="Gready J.E."/>
            <person name="John U."/>
            <person name="Lanier W."/>
            <person name="Lindquist E.A."/>
            <person name="Lucas S."/>
            <person name="Mayer K.F."/>
            <person name="Moreau H."/>
            <person name="Not F."/>
            <person name="Otillar R."/>
            <person name="Panaud O."/>
            <person name="Pangilinan J."/>
            <person name="Paulsen I."/>
            <person name="Piegu B."/>
            <person name="Poliakov A."/>
            <person name="Robbens S."/>
            <person name="Schmutz J."/>
            <person name="Toulza E."/>
            <person name="Wyss T."/>
            <person name="Zelensky A."/>
            <person name="Zhou K."/>
            <person name="Armbrust E.V."/>
            <person name="Bhattacharya D."/>
            <person name="Goodenough U.W."/>
            <person name="Van de Peer Y."/>
            <person name="Grigoriev I.V."/>
        </authorList>
    </citation>
    <scope>NUCLEOTIDE SEQUENCE [LARGE SCALE GENOMIC DNA]</scope>
    <source>
        <strain evidence="12 13">CCMP1545</strain>
    </source>
</reference>
<dbReference type="HAMAP" id="MF_00033">
    <property type="entry name" value="MurG"/>
    <property type="match status" value="1"/>
</dbReference>
<keyword evidence="9" id="KW-0961">Cell wall biogenesis/degradation</keyword>
<dbReference type="GO" id="GO:0051301">
    <property type="term" value="P:cell division"/>
    <property type="evidence" value="ECO:0007669"/>
    <property type="project" value="UniProtKB-KW"/>
</dbReference>
<evidence type="ECO:0000256" key="9">
    <source>
        <dbReference type="ARBA" id="ARBA00023316"/>
    </source>
</evidence>
<dbReference type="GO" id="GO:0071555">
    <property type="term" value="P:cell wall organization"/>
    <property type="evidence" value="ECO:0007669"/>
    <property type="project" value="UniProtKB-KW"/>
</dbReference>
<evidence type="ECO:0000313" key="12">
    <source>
        <dbReference type="EMBL" id="EEH54030.1"/>
    </source>
</evidence>
<organism evidence="13">
    <name type="scientific">Micromonas pusilla (strain CCMP1545)</name>
    <name type="common">Picoplanktonic green alga</name>
    <dbReference type="NCBI Taxonomy" id="564608"/>
    <lineage>
        <taxon>Eukaryota</taxon>
        <taxon>Viridiplantae</taxon>
        <taxon>Chlorophyta</taxon>
        <taxon>Mamiellophyceae</taxon>
        <taxon>Mamiellales</taxon>
        <taxon>Mamiellaceae</taxon>
        <taxon>Micromonas</taxon>
    </lineage>
</organism>
<dbReference type="GO" id="GO:0008360">
    <property type="term" value="P:regulation of cell shape"/>
    <property type="evidence" value="ECO:0007669"/>
    <property type="project" value="UniProtKB-KW"/>
</dbReference>
<dbReference type="CDD" id="cd03785">
    <property type="entry name" value="GT28_MurG"/>
    <property type="match status" value="1"/>
</dbReference>
<dbReference type="EMBL" id="GG663744">
    <property type="protein sequence ID" value="EEH54030.1"/>
    <property type="molecule type" value="Genomic_DNA"/>
</dbReference>
<evidence type="ECO:0000256" key="1">
    <source>
        <dbReference type="ARBA" id="ARBA00022475"/>
    </source>
</evidence>
<feature type="domain" description="Glycosyltransferase family 28 N-terminal" evidence="10">
    <location>
        <begin position="3"/>
        <end position="151"/>
    </location>
</feature>
<dbReference type="PANTHER" id="PTHR21015:SF22">
    <property type="entry name" value="GLYCOSYLTRANSFERASE"/>
    <property type="match status" value="1"/>
</dbReference>
<keyword evidence="5" id="KW-0133">Cell shape</keyword>
<dbReference type="GO" id="GO:0005975">
    <property type="term" value="P:carbohydrate metabolic process"/>
    <property type="evidence" value="ECO:0007669"/>
    <property type="project" value="InterPro"/>
</dbReference>
<evidence type="ECO:0000256" key="7">
    <source>
        <dbReference type="ARBA" id="ARBA00023136"/>
    </source>
</evidence>
<dbReference type="eggNOG" id="ENOG502QT0H">
    <property type="taxonomic scope" value="Eukaryota"/>
</dbReference>